<evidence type="ECO:0000256" key="4">
    <source>
        <dbReference type="ARBA" id="ARBA00022475"/>
    </source>
</evidence>
<gene>
    <name evidence="15" type="ORF">ACFORO_07120</name>
</gene>
<dbReference type="PANTHER" id="PTHR44936:SF10">
    <property type="entry name" value="SENSOR PROTEIN RSTB"/>
    <property type="match status" value="1"/>
</dbReference>
<dbReference type="EC" id="2.7.13.3" evidence="3"/>
<dbReference type="Pfam" id="PF02518">
    <property type="entry name" value="HATPase_c"/>
    <property type="match status" value="1"/>
</dbReference>
<comment type="subcellular location">
    <subcellularLocation>
        <location evidence="2">Cell membrane</location>
        <topology evidence="2">Multi-pass membrane protein</topology>
    </subcellularLocation>
</comment>
<evidence type="ECO:0000256" key="11">
    <source>
        <dbReference type="ARBA" id="ARBA00022989"/>
    </source>
</evidence>
<dbReference type="CDD" id="cd00082">
    <property type="entry name" value="HisKA"/>
    <property type="match status" value="1"/>
</dbReference>
<dbReference type="Proteomes" id="UP001595764">
    <property type="component" value="Unassembled WGS sequence"/>
</dbReference>
<feature type="domain" description="HAMP" evidence="14">
    <location>
        <begin position="142"/>
        <end position="197"/>
    </location>
</feature>
<evidence type="ECO:0000256" key="6">
    <source>
        <dbReference type="ARBA" id="ARBA00022679"/>
    </source>
</evidence>
<evidence type="ECO:0000256" key="9">
    <source>
        <dbReference type="ARBA" id="ARBA00022777"/>
    </source>
</evidence>
<dbReference type="SMART" id="SM00304">
    <property type="entry name" value="HAMP"/>
    <property type="match status" value="1"/>
</dbReference>
<dbReference type="SMART" id="SM00388">
    <property type="entry name" value="HisKA"/>
    <property type="match status" value="1"/>
</dbReference>
<keyword evidence="7 12" id="KW-0812">Transmembrane</keyword>
<dbReference type="InterPro" id="IPR005467">
    <property type="entry name" value="His_kinase_dom"/>
</dbReference>
<feature type="transmembrane region" description="Helical" evidence="12">
    <location>
        <begin position="122"/>
        <end position="142"/>
    </location>
</feature>
<evidence type="ECO:0000259" key="14">
    <source>
        <dbReference type="PROSITE" id="PS50885"/>
    </source>
</evidence>
<sequence>MKLFPATLRWRLTAAVTLVSAAVALTLSLLVHQQFARTQAEQARHAQDEWIQLLLRNPGVDGQFDDPTLPAPLRDAVRGGNRATYLDGPVLWAAAETGGHVVSVRTSYASQTQALATLDRELLAGSAVVTVAGALLGVVLGAGMARRLRRAADAARDVANGAPARVRDAIGPRPRDEAADLAQAVDAMADALQARLAAEQRVTADIAHELRTPVTGLVTAAELLPPGRPAELVRDRVAALRSLVEDVLEVARLDTAAERADLAEIDLAEFVRRRVPDAMAPHAVQVRTDPRRLERILANLLSNAAKHGAAPVTVEVDGRCVVVSDRGPGYPDVLLREGPARFRTGTDARGGGHGLGLTIAVAQARVLGAELEFGNPPEGGAQAVLRLPELAVREGLLEGI</sequence>
<dbReference type="InterPro" id="IPR036097">
    <property type="entry name" value="HisK_dim/P_sf"/>
</dbReference>
<evidence type="ECO:0000256" key="7">
    <source>
        <dbReference type="ARBA" id="ARBA00022692"/>
    </source>
</evidence>
<dbReference type="Pfam" id="PF00672">
    <property type="entry name" value="HAMP"/>
    <property type="match status" value="1"/>
</dbReference>
<keyword evidence="11 12" id="KW-1133">Transmembrane helix</keyword>
<dbReference type="PROSITE" id="PS50109">
    <property type="entry name" value="HIS_KIN"/>
    <property type="match status" value="1"/>
</dbReference>
<keyword evidence="5" id="KW-0597">Phosphoprotein</keyword>
<name>A0ABV7QC86_9PSEU</name>
<keyword evidence="9 15" id="KW-0418">Kinase</keyword>
<keyword evidence="10" id="KW-0067">ATP-binding</keyword>
<evidence type="ECO:0000256" key="2">
    <source>
        <dbReference type="ARBA" id="ARBA00004651"/>
    </source>
</evidence>
<dbReference type="InterPro" id="IPR003661">
    <property type="entry name" value="HisK_dim/P_dom"/>
</dbReference>
<dbReference type="SUPFAM" id="SSF55874">
    <property type="entry name" value="ATPase domain of HSP90 chaperone/DNA topoisomerase II/histidine kinase"/>
    <property type="match status" value="1"/>
</dbReference>
<dbReference type="InterPro" id="IPR036890">
    <property type="entry name" value="HATPase_C_sf"/>
</dbReference>
<proteinExistence type="predicted"/>
<keyword evidence="8" id="KW-0547">Nucleotide-binding</keyword>
<comment type="catalytic activity">
    <reaction evidence="1">
        <text>ATP + protein L-histidine = ADP + protein N-phospho-L-histidine.</text>
        <dbReference type="EC" id="2.7.13.3"/>
    </reaction>
</comment>
<evidence type="ECO:0000313" key="16">
    <source>
        <dbReference type="Proteomes" id="UP001595764"/>
    </source>
</evidence>
<feature type="domain" description="Histidine kinase" evidence="13">
    <location>
        <begin position="205"/>
        <end position="391"/>
    </location>
</feature>
<evidence type="ECO:0000256" key="5">
    <source>
        <dbReference type="ARBA" id="ARBA00022553"/>
    </source>
</evidence>
<dbReference type="Gene3D" id="3.30.565.10">
    <property type="entry name" value="Histidine kinase-like ATPase, C-terminal domain"/>
    <property type="match status" value="1"/>
</dbReference>
<keyword evidence="4" id="KW-1003">Cell membrane</keyword>
<keyword evidence="6" id="KW-0808">Transferase</keyword>
<comment type="caution">
    <text evidence="15">The sequence shown here is derived from an EMBL/GenBank/DDBJ whole genome shotgun (WGS) entry which is preliminary data.</text>
</comment>
<keyword evidence="16" id="KW-1185">Reference proteome</keyword>
<dbReference type="Gene3D" id="1.10.287.130">
    <property type="match status" value="1"/>
</dbReference>
<evidence type="ECO:0000256" key="8">
    <source>
        <dbReference type="ARBA" id="ARBA00022741"/>
    </source>
</evidence>
<dbReference type="RefSeq" id="WP_377870549.1">
    <property type="nucleotide sequence ID" value="NZ_JBHMAY010000022.1"/>
</dbReference>
<accession>A0ABV7QC86</accession>
<evidence type="ECO:0000256" key="3">
    <source>
        <dbReference type="ARBA" id="ARBA00012438"/>
    </source>
</evidence>
<evidence type="ECO:0000313" key="15">
    <source>
        <dbReference type="EMBL" id="MFC3509930.1"/>
    </source>
</evidence>
<dbReference type="InterPro" id="IPR050980">
    <property type="entry name" value="2C_sensor_his_kinase"/>
</dbReference>
<dbReference type="PROSITE" id="PS50885">
    <property type="entry name" value="HAMP"/>
    <property type="match status" value="1"/>
</dbReference>
<keyword evidence="12" id="KW-0472">Membrane</keyword>
<dbReference type="InterPro" id="IPR003660">
    <property type="entry name" value="HAMP_dom"/>
</dbReference>
<dbReference type="GO" id="GO:0016301">
    <property type="term" value="F:kinase activity"/>
    <property type="evidence" value="ECO:0007669"/>
    <property type="project" value="UniProtKB-KW"/>
</dbReference>
<dbReference type="Pfam" id="PF00512">
    <property type="entry name" value="HisKA"/>
    <property type="match status" value="1"/>
</dbReference>
<dbReference type="SMART" id="SM00387">
    <property type="entry name" value="HATPase_c"/>
    <property type="match status" value="1"/>
</dbReference>
<dbReference type="InterPro" id="IPR003594">
    <property type="entry name" value="HATPase_dom"/>
</dbReference>
<evidence type="ECO:0000256" key="10">
    <source>
        <dbReference type="ARBA" id="ARBA00022840"/>
    </source>
</evidence>
<evidence type="ECO:0000259" key="13">
    <source>
        <dbReference type="PROSITE" id="PS50109"/>
    </source>
</evidence>
<dbReference type="EMBL" id="JBHRWI010000007">
    <property type="protein sequence ID" value="MFC3509930.1"/>
    <property type="molecule type" value="Genomic_DNA"/>
</dbReference>
<evidence type="ECO:0000256" key="12">
    <source>
        <dbReference type="SAM" id="Phobius"/>
    </source>
</evidence>
<protein>
    <recommendedName>
        <fullName evidence="3">histidine kinase</fullName>
        <ecNumber evidence="3">2.7.13.3</ecNumber>
    </recommendedName>
</protein>
<dbReference type="Gene3D" id="6.10.340.10">
    <property type="match status" value="1"/>
</dbReference>
<dbReference type="SUPFAM" id="SSF47384">
    <property type="entry name" value="Homodimeric domain of signal transducing histidine kinase"/>
    <property type="match status" value="1"/>
</dbReference>
<reference evidence="16" key="1">
    <citation type="journal article" date="2019" name="Int. J. Syst. Evol. Microbiol.">
        <title>The Global Catalogue of Microorganisms (GCM) 10K type strain sequencing project: providing services to taxonomists for standard genome sequencing and annotation.</title>
        <authorList>
            <consortium name="The Broad Institute Genomics Platform"/>
            <consortium name="The Broad Institute Genome Sequencing Center for Infectious Disease"/>
            <person name="Wu L."/>
            <person name="Ma J."/>
        </authorList>
    </citation>
    <scope>NUCLEOTIDE SEQUENCE [LARGE SCALE GENOMIC DNA]</scope>
    <source>
        <strain evidence="16">CGMCC 4.7682</strain>
    </source>
</reference>
<dbReference type="PANTHER" id="PTHR44936">
    <property type="entry name" value="SENSOR PROTEIN CREC"/>
    <property type="match status" value="1"/>
</dbReference>
<organism evidence="15 16">
    <name type="scientific">Amycolatopsis halotolerans</name>
    <dbReference type="NCBI Taxonomy" id="330083"/>
    <lineage>
        <taxon>Bacteria</taxon>
        <taxon>Bacillati</taxon>
        <taxon>Actinomycetota</taxon>
        <taxon>Actinomycetes</taxon>
        <taxon>Pseudonocardiales</taxon>
        <taxon>Pseudonocardiaceae</taxon>
        <taxon>Amycolatopsis</taxon>
    </lineage>
</organism>
<evidence type="ECO:0000256" key="1">
    <source>
        <dbReference type="ARBA" id="ARBA00000085"/>
    </source>
</evidence>